<dbReference type="EMBL" id="RQZA01000001">
    <property type="protein sequence ID" value="RRD32738.1"/>
    <property type="molecule type" value="Genomic_DNA"/>
</dbReference>
<dbReference type="GO" id="GO:0016829">
    <property type="term" value="F:lyase activity"/>
    <property type="evidence" value="ECO:0007669"/>
    <property type="project" value="UniProtKB-KW"/>
</dbReference>
<reference evidence="1 2" key="1">
    <citation type="submission" date="2018-11" db="EMBL/GenBank/DDBJ databases">
        <title>Genomes From Bacteria Associated with the Canine Oral Cavity: a Test Case for Automated Genome-Based Taxonomic Assignment.</title>
        <authorList>
            <person name="Coil D.A."/>
            <person name="Jospin G."/>
            <person name="Darling A.E."/>
            <person name="Wallis C."/>
            <person name="Davis I.J."/>
            <person name="Harris S."/>
            <person name="Eisen J.A."/>
            <person name="Holcombe L.J."/>
            <person name="O'Flynn C."/>
        </authorList>
    </citation>
    <scope>NUCLEOTIDE SEQUENCE [LARGE SCALE GENOMIC DNA]</scope>
    <source>
        <strain evidence="1 2">OH4621_COT-116</strain>
    </source>
</reference>
<gene>
    <name evidence="1" type="ORF">EII38_00235</name>
</gene>
<evidence type="ECO:0000313" key="1">
    <source>
        <dbReference type="EMBL" id="RRD32738.1"/>
    </source>
</evidence>
<evidence type="ECO:0000313" key="2">
    <source>
        <dbReference type="Proteomes" id="UP000281771"/>
    </source>
</evidence>
<sequence length="207" mass="23870">MLELALQYGGFTTLDKAYLEQVLSHLTPEQQLAFITPPPSVLNAYFSEIYQKKSPQAATDYYFQLSKALQLFQVDPSFVEVKPFIRLNLSGQSYGFVYVNDSGLAQVFAEKPEEVQPGLLFELAQVFPHYLIFQENEKIWMCSLDLANQAWQEVKQERFLLTQIAESPDWVKISGLNQEEVLEAAASYTNQVYYAWSERQALIYIRK</sequence>
<dbReference type="AlphaFoldDB" id="A0A3P1VGB7"/>
<keyword evidence="1" id="KW-0456">Lyase</keyword>
<organism evidence="1 2">
    <name type="scientific">Streptococcus minor</name>
    <dbReference type="NCBI Taxonomy" id="229549"/>
    <lineage>
        <taxon>Bacteria</taxon>
        <taxon>Bacillati</taxon>
        <taxon>Bacillota</taxon>
        <taxon>Bacilli</taxon>
        <taxon>Lactobacillales</taxon>
        <taxon>Streptococcaceae</taxon>
        <taxon>Streptococcus</taxon>
    </lineage>
</organism>
<dbReference type="Proteomes" id="UP000281771">
    <property type="component" value="Unassembled WGS sequence"/>
</dbReference>
<name>A0A3P1VGB7_9STRE</name>
<proteinExistence type="predicted"/>
<comment type="caution">
    <text evidence="1">The sequence shown here is derived from an EMBL/GenBank/DDBJ whole genome shotgun (WGS) entry which is preliminary data.</text>
</comment>
<protein>
    <submittedName>
        <fullName evidence="1">Cystathionine beta-lyase</fullName>
    </submittedName>
</protein>
<dbReference type="STRING" id="1123309.GCA_000377005_01251"/>
<keyword evidence="2" id="KW-1185">Reference proteome</keyword>
<accession>A0A3P1VGB7</accession>